<evidence type="ECO:0000313" key="9">
    <source>
        <dbReference type="EMBL" id="CAG8377224.1"/>
    </source>
</evidence>
<dbReference type="InterPro" id="IPR036188">
    <property type="entry name" value="FAD/NAD-bd_sf"/>
</dbReference>
<dbReference type="SUPFAM" id="SSF51905">
    <property type="entry name" value="FAD/NAD(P)-binding domain"/>
    <property type="match status" value="2"/>
</dbReference>
<evidence type="ECO:0000256" key="1">
    <source>
        <dbReference type="ARBA" id="ARBA00001974"/>
    </source>
</evidence>
<keyword evidence="7" id="KW-0503">Monooxygenase</keyword>
<comment type="cofactor">
    <cofactor evidence="1">
        <name>FAD</name>
        <dbReference type="ChEBI" id="CHEBI:57692"/>
    </cofactor>
</comment>
<keyword evidence="6" id="KW-0560">Oxidoreductase</keyword>
<evidence type="ECO:0000259" key="8">
    <source>
        <dbReference type="Pfam" id="PF07992"/>
    </source>
</evidence>
<protein>
    <recommendedName>
        <fullName evidence="8">FAD/NAD(P)-binding domain-containing protein</fullName>
    </recommendedName>
</protein>
<gene>
    <name evidence="9" type="ORF">PSALAMII_LOCUS5619</name>
</gene>
<comment type="caution">
    <text evidence="9">The sequence shown here is derived from an EMBL/GenBank/DDBJ whole genome shotgun (WGS) entry which is preliminary data.</text>
</comment>
<dbReference type="OrthoDB" id="66881at2759"/>
<keyword evidence="3" id="KW-0285">Flavoprotein</keyword>
<dbReference type="PANTHER" id="PTHR43098">
    <property type="entry name" value="L-ORNITHINE N(5)-MONOOXYGENASE-RELATED"/>
    <property type="match status" value="1"/>
</dbReference>
<evidence type="ECO:0000256" key="3">
    <source>
        <dbReference type="ARBA" id="ARBA00022630"/>
    </source>
</evidence>
<comment type="similarity">
    <text evidence="2">Belongs to the FAD-binding monooxygenase family.</text>
</comment>
<evidence type="ECO:0000256" key="4">
    <source>
        <dbReference type="ARBA" id="ARBA00022827"/>
    </source>
</evidence>
<dbReference type="PANTHER" id="PTHR43098:SF3">
    <property type="entry name" value="L-ORNITHINE N(5)-MONOOXYGENASE-RELATED"/>
    <property type="match status" value="1"/>
</dbReference>
<dbReference type="Pfam" id="PF07992">
    <property type="entry name" value="Pyr_redox_2"/>
    <property type="match status" value="1"/>
</dbReference>
<evidence type="ECO:0000256" key="5">
    <source>
        <dbReference type="ARBA" id="ARBA00022857"/>
    </source>
</evidence>
<dbReference type="Proteomes" id="UP001152646">
    <property type="component" value="Unassembled WGS sequence"/>
</dbReference>
<proteinExistence type="inferred from homology"/>
<evidence type="ECO:0000256" key="6">
    <source>
        <dbReference type="ARBA" id="ARBA00023002"/>
    </source>
</evidence>
<sequence length="542" mass="60771">MAREHEDVLELDVLVVGAGFSGIYTLHRLRNELGLNVKIIDAGSNLGGTWHWNTYPGARVDCPAPTYAFGIEEIWKTWKWSQRYPAQKEFEAYFDHVDKVLSIRKDCIFNSRVVSASFDPATAKWAIETDDGRKIKTQYFVPAVGFAAKQHIPAWKGLESFQGVIHHSSLWPREHVDVRGKRVAVIGTGSTGVQIIQEWAKEAAETTVFQRTPNFCLPMDQETFDEASQDAMLADTEAEFARCQTTVQGLSRPSPTKSYSEMSAEECDQILNEYYDKGGFRLWSGAYNDLLVNPEANRATYDLWAKRTRARIDDPVKRDLLAPLEPPHPFGTKRPSLEQGYFEQFNKPNVHLVDTNTHPVIEITPSGIVTSDNKTYEVDIIAIATGFDAGTGSLSTMGIRDLQGVDLGERWREGVTTFLGLTVPGFPNMFLPYSVQAPTPFSNGPIFIEHQANFIRDIIKKMKAEDLRTIDPQPAAAQAWRDQIVAVSKMTLFPQAKSWYMGANIPGKPVELLYFIAGVPTYRAACEDSIGEKFQGLFICQK</sequence>
<name>A0A9W4J8I1_9EURO</name>
<feature type="domain" description="FAD/NAD(P)-binding" evidence="8">
    <location>
        <begin position="12"/>
        <end position="233"/>
    </location>
</feature>
<dbReference type="InterPro" id="IPR050775">
    <property type="entry name" value="FAD-binding_Monooxygenases"/>
</dbReference>
<dbReference type="InterPro" id="IPR023753">
    <property type="entry name" value="FAD/NAD-binding_dom"/>
</dbReference>
<dbReference type="EMBL" id="CAJVPA010000184">
    <property type="protein sequence ID" value="CAG8377224.1"/>
    <property type="molecule type" value="Genomic_DNA"/>
</dbReference>
<dbReference type="Gene3D" id="3.50.50.60">
    <property type="entry name" value="FAD/NAD(P)-binding domain"/>
    <property type="match status" value="2"/>
</dbReference>
<keyword evidence="5" id="KW-0521">NADP</keyword>
<accession>A0A9W4J8I1</accession>
<keyword evidence="4" id="KW-0274">FAD</keyword>
<evidence type="ECO:0000256" key="2">
    <source>
        <dbReference type="ARBA" id="ARBA00010139"/>
    </source>
</evidence>
<dbReference type="AlphaFoldDB" id="A0A9W4J8I1"/>
<reference evidence="9" key="1">
    <citation type="submission" date="2021-07" db="EMBL/GenBank/DDBJ databases">
        <authorList>
            <person name="Branca A.L. A."/>
        </authorList>
    </citation>
    <scope>NUCLEOTIDE SEQUENCE</scope>
</reference>
<organism evidence="9 10">
    <name type="scientific">Penicillium salamii</name>
    <dbReference type="NCBI Taxonomy" id="1612424"/>
    <lineage>
        <taxon>Eukaryota</taxon>
        <taxon>Fungi</taxon>
        <taxon>Dikarya</taxon>
        <taxon>Ascomycota</taxon>
        <taxon>Pezizomycotina</taxon>
        <taxon>Eurotiomycetes</taxon>
        <taxon>Eurotiomycetidae</taxon>
        <taxon>Eurotiales</taxon>
        <taxon>Aspergillaceae</taxon>
        <taxon>Penicillium</taxon>
    </lineage>
</organism>
<evidence type="ECO:0000313" key="10">
    <source>
        <dbReference type="Proteomes" id="UP001152646"/>
    </source>
</evidence>
<evidence type="ECO:0000256" key="7">
    <source>
        <dbReference type="ARBA" id="ARBA00023033"/>
    </source>
</evidence>
<dbReference type="GO" id="GO:0004497">
    <property type="term" value="F:monooxygenase activity"/>
    <property type="evidence" value="ECO:0007669"/>
    <property type="project" value="UniProtKB-KW"/>
</dbReference>